<dbReference type="InterPro" id="IPR044060">
    <property type="entry name" value="Bacterial_rp_domain"/>
</dbReference>
<feature type="domain" description="Bacterial repeat" evidence="2">
    <location>
        <begin position="316"/>
        <end position="392"/>
    </location>
</feature>
<dbReference type="RefSeq" id="WP_349137739.1">
    <property type="nucleotide sequence ID" value="NZ_JBBMEP010000010.1"/>
</dbReference>
<evidence type="ECO:0000256" key="1">
    <source>
        <dbReference type="SAM" id="SignalP"/>
    </source>
</evidence>
<accession>A0ABV1BMS8</accession>
<gene>
    <name evidence="3" type="ORF">WMO17_06795</name>
</gene>
<dbReference type="Pfam" id="PF18998">
    <property type="entry name" value="Flg_new_2"/>
    <property type="match status" value="2"/>
</dbReference>
<protein>
    <recommendedName>
        <fullName evidence="2">Bacterial repeat domain-containing protein</fullName>
    </recommendedName>
</protein>
<dbReference type="Proteomes" id="UP001496146">
    <property type="component" value="Unassembled WGS sequence"/>
</dbReference>
<organism evidence="3 4">
    <name type="scientific">Faecalibacterium faecis</name>
    <dbReference type="NCBI Taxonomy" id="3133157"/>
    <lineage>
        <taxon>Bacteria</taxon>
        <taxon>Bacillati</taxon>
        <taxon>Bacillota</taxon>
        <taxon>Clostridia</taxon>
        <taxon>Eubacteriales</taxon>
        <taxon>Oscillospiraceae</taxon>
        <taxon>Faecalibacterium</taxon>
    </lineage>
</organism>
<evidence type="ECO:0000259" key="2">
    <source>
        <dbReference type="Pfam" id="PF18998"/>
    </source>
</evidence>
<evidence type="ECO:0000313" key="4">
    <source>
        <dbReference type="Proteomes" id="UP001496146"/>
    </source>
</evidence>
<feature type="domain" description="Bacterial repeat" evidence="2">
    <location>
        <begin position="397"/>
        <end position="470"/>
    </location>
</feature>
<keyword evidence="1" id="KW-0732">Signal</keyword>
<comment type="caution">
    <text evidence="3">The sequence shown here is derived from an EMBL/GenBank/DDBJ whole genome shotgun (WGS) entry which is preliminary data.</text>
</comment>
<evidence type="ECO:0000313" key="3">
    <source>
        <dbReference type="EMBL" id="MEQ2377072.1"/>
    </source>
</evidence>
<feature type="chain" id="PRO_5047104050" description="Bacterial repeat domain-containing protein" evidence="1">
    <location>
        <begin position="30"/>
        <end position="891"/>
    </location>
</feature>
<proteinExistence type="predicted"/>
<feature type="signal peptide" evidence="1">
    <location>
        <begin position="1"/>
        <end position="29"/>
    </location>
</feature>
<dbReference type="EMBL" id="JBBMEP010000010">
    <property type="protein sequence ID" value="MEQ2377072.1"/>
    <property type="molecule type" value="Genomic_DNA"/>
</dbReference>
<reference evidence="3 4" key="1">
    <citation type="submission" date="2024-03" db="EMBL/GenBank/DDBJ databases">
        <title>Human intestinal bacterial collection.</title>
        <authorList>
            <person name="Pauvert C."/>
            <person name="Hitch T.C.A."/>
            <person name="Clavel T."/>
        </authorList>
    </citation>
    <scope>NUCLEOTIDE SEQUENCE [LARGE SCALE GENOMIC DNA]</scope>
    <source>
        <strain evidence="3 4">CLA-JM-H7-B</strain>
    </source>
</reference>
<keyword evidence="4" id="KW-1185">Reference proteome</keyword>
<name>A0ABV1BMS8_9FIRM</name>
<sequence length="891" mass="95316">MKQGKLIRRAVSAALAGCMMFTFSAPALAESTDALMQLSMTRRSAVSVLDEENDEDVQDYGLEVGGESTTPTRVTSKNYKDILNKGVLSYDPTTQTLKSNGKLPRSLQKINAPGKDIELKGENSSTVTDKLIVVKAHNVTISSDEYDAIFSRGDTSTINCTGKVDIRSDKNRAVNGSLNIYDSSEVILSAGYSVVTDNANITSEGNVTIESTDGRAAKNLTINKADNVTVIINDTQAISENTQITASGTVILKNNAQGGPVGTVTFTQAKGKNYVYYTSEGADEGAIDASVTPIPSDVPYRYLRIEEKQNARIKVNNGTVTVGDTTEAQLDSFKGQKVKVTATGAESDDRKFDGWEVVAPDGFTIDADKLREKSFEFIMPAGEVELTAHYASKLSVTGGTAEVNGNAVDFARPDADVTVTATDRSADGYQFDHWVVSGGDIGKTEEELKANPLKFTMPDAAVKLTAVYRAAVTVVNGIAEAGTESGETIFVLQGEKVTVSGKNRNPDVTKFGGWKVISPEGFELTEEQKNTEESMTFTMPASPVELKASYSFPAPVLDMQVTVNGGTIRVGEGKSQTGTVFVQPGQTVTIEADEPAKENESFHHWKVEKDSSKNIGIIEGSLGSETEKGTEKIVFTMPQDGVNLTAVYSIPASVLRSTVTVEGGTAKSTLGEGSDIPAEIGTEVKITATPYDAEKYPGMEFVEWEIKYPDSFYEKFPGGIPENLQLKLDNAKSATTTFKMPVYPVKLIAHWSASPVAKPDPDEPIDEDFGVEPAPMDTTGGAIAAVAVGGAAIWGGYEIATRIILNGLLPEGAAIPANRGQLALLVWNTAGRPEPAGAPAFADVADADMAKAAQWCTEQGTMDAKGDRFEPEGWTPKFKVIEVWNKAFPKQ</sequence>